<evidence type="ECO:0000313" key="9">
    <source>
        <dbReference type="Proteomes" id="UP000188268"/>
    </source>
</evidence>
<reference evidence="8 9" key="1">
    <citation type="submission" date="2013-09" db="EMBL/GenBank/DDBJ databases">
        <title>Corchorus capsularis genome sequencing.</title>
        <authorList>
            <person name="Alam M."/>
            <person name="Haque M.S."/>
            <person name="Islam M.S."/>
            <person name="Emdad E.M."/>
            <person name="Islam M.M."/>
            <person name="Ahmed B."/>
            <person name="Halim A."/>
            <person name="Hossen Q.M.M."/>
            <person name="Hossain M.Z."/>
            <person name="Ahmed R."/>
            <person name="Khan M.M."/>
            <person name="Islam R."/>
            <person name="Rashid M.M."/>
            <person name="Khan S.A."/>
            <person name="Rahman M.S."/>
            <person name="Alam M."/>
        </authorList>
    </citation>
    <scope>NUCLEOTIDE SEQUENCE [LARGE SCALE GENOMIC DNA]</scope>
    <source>
        <strain evidence="9">cv. CVL-1</strain>
        <tissue evidence="8">Whole seedling</tissue>
    </source>
</reference>
<dbReference type="PROSITE" id="PS50294">
    <property type="entry name" value="WD_REPEATS_REGION"/>
    <property type="match status" value="1"/>
</dbReference>
<dbReference type="OMA" id="RSARIWM"/>
<evidence type="ECO:0000313" key="8">
    <source>
        <dbReference type="EMBL" id="OMO64080.1"/>
    </source>
</evidence>
<dbReference type="InterPro" id="IPR015943">
    <property type="entry name" value="WD40/YVTN_repeat-like_dom_sf"/>
</dbReference>
<protein>
    <submittedName>
        <fullName evidence="8">Uncharacterized protein</fullName>
    </submittedName>
</protein>
<dbReference type="InterPro" id="IPR051973">
    <property type="entry name" value="tRNA_Anticodon_Mtase-Reg"/>
</dbReference>
<dbReference type="PANTHER" id="PTHR14344">
    <property type="entry name" value="WD REPEAT PROTEIN"/>
    <property type="match status" value="1"/>
</dbReference>
<accession>A0A1R3H1E6</accession>
<comment type="caution">
    <text evidence="8">The sequence shown here is derived from an EMBL/GenBank/DDBJ whole genome shotgun (WGS) entry which is preliminary data.</text>
</comment>
<dbReference type="EMBL" id="AWWV01012846">
    <property type="protein sequence ID" value="OMO64080.1"/>
    <property type="molecule type" value="Genomic_DNA"/>
</dbReference>
<keyword evidence="9" id="KW-1185">Reference proteome</keyword>
<dbReference type="InterPro" id="IPR001680">
    <property type="entry name" value="WD40_rpt"/>
</dbReference>
<dbReference type="OrthoDB" id="5594999at2759"/>
<evidence type="ECO:0000256" key="1">
    <source>
        <dbReference type="ARBA" id="ARBA00004496"/>
    </source>
</evidence>
<gene>
    <name evidence="8" type="ORF">CCACVL1_22058</name>
</gene>
<keyword evidence="4" id="KW-0819">tRNA processing</keyword>
<dbReference type="SMART" id="SM00320">
    <property type="entry name" value="WD40"/>
    <property type="match status" value="9"/>
</dbReference>
<dbReference type="PROSITE" id="PS50082">
    <property type="entry name" value="WD_REPEATS_2"/>
    <property type="match status" value="1"/>
</dbReference>
<comment type="subcellular location">
    <subcellularLocation>
        <location evidence="1">Cytoplasm</location>
    </subcellularLocation>
</comment>
<sequence length="1375" mass="153163">MADSQLNKRRWHLSSSQYLGEISALCFLHLPSHLSSLPYLLAGSGSQVFLYDLESSRMMQSFQVFQGIRVHGIICCLTDNALSYQVVICGEKRVKLFNLSLELLSKSNSQSKPEFCVDLSLVHSLPRFSHWVLDVLFLKDHCLAIGCSDNSVHLWDMSKSSLVLQVQSPDRCLLYSMRLWGDNLEALRIASGTIYNEIIVWKVVYQPDSPSLTSPVDDCTNLSSLNSNFVKCHDQQYKAVHLCRLVGHEGSIFRIVWSSNGSKLVSVSDDRSARIWTIHVGQNDCDESDYKRKVVGPVLFGHSARVWDCFISESLIVTAGEDCTCRVWSLDGKQLRVIKEHIGRGIWRCLYDPKSSLLITAGFDSAIKVHQLHTSVHKKLDLEEDAESKYTIEEAQISTIGIPNSMKHTGLMDSKSEYVRSLYFKCEDILYVATNHGYLYHALLSETGDVKWTELARVSGEVPVVCMDLLSKDLSEPYCGIDDWIALGDGKGNMTVVGVTGNPSSPEVGFTFSWSAGAERQLLGTYWCKSLGSRYVLTTDPRGVLKLWRLHEPSLSVCDNSGRISLIAEFPSCFGIRIMCLDASFEEELLVCGDLRGNLVLFPLSKDLLLSMSVTSGVKISPLSYFKGAHGISSVSNISVARLSCNQIEIRSTGADGCICHLEYDKDQESFEFIGMKQVKELSLIESVSADDLANCNYAAGFASTDFIIWNMIAEAKVVQIPCGGWRRPHSYYLGDVPEMRNCFAYVKDEIIYIHKHWLPESGKKIFPQNLHLQFHGREMHSLCFVFENLQVQANEVENLADKSSWIATGCEDGTVRLTRFTPEKENWSASKLLGEHVGGSAVRSICFVSKTYIVASDASSIPSLEKGRNATSDSKQNPCLLVSVGAKRVLTSWLLRNRSLDEKEDICTRIKHNKSETGCEPTVKQCSSMSFRWLSTDMPTRSPSTVGRDNIVSTAKYVSSHNDDAKTGSPLAGKEESDSKTLLGNKYEDDWRYLAVTAFLVKQAGSRLTICFVVVACSDATLVVRALVSPHRLWFDVALLAPMPSPVLALQHVVVPMQMRDNQIGNLYMVISGATDGSIAFWDITESVETFVQQVSSLNIEKFIDCQKRPRTGRGSQGGRQWRSLNNTMSKKKFDGHSETRKAGDVAKSIRGTSSELNDLESSSKNCSEAMHNIMLESEISRIDSLPEICEIQPIHVMNNVHQSGVNCLHISVTDYQGSGNGFQFNVVSGGDDQALNCLQFKLTQPSTDLDTKILTPETIKSTIQSESIEKAVSYNSQNQTQNYHIRFYNPHRIASAHSSAIKGIWTDGTWVFSTGLDQRIRCWLTGEHGKLTEHAHVVISVPEPEALDARAFGRNHYQIAVAGRGMQMVEFFP</sequence>
<proteinExistence type="inferred from homology"/>
<evidence type="ECO:0000256" key="2">
    <source>
        <dbReference type="ARBA" id="ARBA00022490"/>
    </source>
</evidence>
<keyword evidence="3 7" id="KW-0853">WD repeat</keyword>
<dbReference type="GO" id="GO:0005737">
    <property type="term" value="C:cytoplasm"/>
    <property type="evidence" value="ECO:0007669"/>
    <property type="project" value="UniProtKB-SubCell"/>
</dbReference>
<name>A0A1R3H1E6_COCAP</name>
<evidence type="ECO:0000256" key="4">
    <source>
        <dbReference type="ARBA" id="ARBA00022694"/>
    </source>
</evidence>
<feature type="repeat" description="WD" evidence="7">
    <location>
        <begin position="245"/>
        <end position="278"/>
    </location>
</feature>
<dbReference type="InterPro" id="IPR036322">
    <property type="entry name" value="WD40_repeat_dom_sf"/>
</dbReference>
<comment type="similarity">
    <text evidence="6">Belongs to the WD repeat WDR6 family.</text>
</comment>
<dbReference type="STRING" id="210143.A0A1R3H1E6"/>
<dbReference type="PANTHER" id="PTHR14344:SF3">
    <property type="entry name" value="WD REPEAT-CONTAINING PROTEIN 6"/>
    <property type="match status" value="1"/>
</dbReference>
<evidence type="ECO:0000256" key="6">
    <source>
        <dbReference type="ARBA" id="ARBA00038255"/>
    </source>
</evidence>
<keyword evidence="2" id="KW-0963">Cytoplasm</keyword>
<dbReference type="Gramene" id="OMO64080">
    <property type="protein sequence ID" value="OMO64080"/>
    <property type="gene ID" value="CCACVL1_22058"/>
</dbReference>
<evidence type="ECO:0000256" key="3">
    <source>
        <dbReference type="ARBA" id="ARBA00022574"/>
    </source>
</evidence>
<keyword evidence="5" id="KW-0677">Repeat</keyword>
<dbReference type="GO" id="GO:0030488">
    <property type="term" value="P:tRNA methylation"/>
    <property type="evidence" value="ECO:0007669"/>
    <property type="project" value="TreeGrafter"/>
</dbReference>
<evidence type="ECO:0000256" key="5">
    <source>
        <dbReference type="ARBA" id="ARBA00022737"/>
    </source>
</evidence>
<dbReference type="Pfam" id="PF00400">
    <property type="entry name" value="WD40"/>
    <property type="match status" value="4"/>
</dbReference>
<evidence type="ECO:0000256" key="7">
    <source>
        <dbReference type="PROSITE-ProRule" id="PRU00221"/>
    </source>
</evidence>
<organism evidence="8 9">
    <name type="scientific">Corchorus capsularis</name>
    <name type="common">Jute</name>
    <dbReference type="NCBI Taxonomy" id="210143"/>
    <lineage>
        <taxon>Eukaryota</taxon>
        <taxon>Viridiplantae</taxon>
        <taxon>Streptophyta</taxon>
        <taxon>Embryophyta</taxon>
        <taxon>Tracheophyta</taxon>
        <taxon>Spermatophyta</taxon>
        <taxon>Magnoliopsida</taxon>
        <taxon>eudicotyledons</taxon>
        <taxon>Gunneridae</taxon>
        <taxon>Pentapetalae</taxon>
        <taxon>rosids</taxon>
        <taxon>malvids</taxon>
        <taxon>Malvales</taxon>
        <taxon>Malvaceae</taxon>
        <taxon>Grewioideae</taxon>
        <taxon>Apeibeae</taxon>
        <taxon>Corchorus</taxon>
    </lineage>
</organism>
<dbReference type="Gene3D" id="2.130.10.10">
    <property type="entry name" value="YVTN repeat-like/Quinoprotein amine dehydrogenase"/>
    <property type="match status" value="4"/>
</dbReference>
<dbReference type="Proteomes" id="UP000188268">
    <property type="component" value="Unassembled WGS sequence"/>
</dbReference>
<dbReference type="SUPFAM" id="SSF50978">
    <property type="entry name" value="WD40 repeat-like"/>
    <property type="match status" value="3"/>
</dbReference>